<comment type="caution">
    <text evidence="1">The sequence shown here is derived from an EMBL/GenBank/DDBJ whole genome shotgun (WGS) entry which is preliminary data.</text>
</comment>
<dbReference type="AlphaFoldDB" id="A0A3M7SDD1"/>
<keyword evidence="2" id="KW-1185">Reference proteome</keyword>
<name>A0A3M7SDD1_BRAPC</name>
<evidence type="ECO:0000313" key="2">
    <source>
        <dbReference type="Proteomes" id="UP000276133"/>
    </source>
</evidence>
<proteinExistence type="predicted"/>
<evidence type="ECO:0000313" key="1">
    <source>
        <dbReference type="EMBL" id="RNA33657.1"/>
    </source>
</evidence>
<dbReference type="EMBL" id="REGN01001607">
    <property type="protein sequence ID" value="RNA33657.1"/>
    <property type="molecule type" value="Genomic_DNA"/>
</dbReference>
<accession>A0A3M7SDD1</accession>
<reference evidence="1 2" key="1">
    <citation type="journal article" date="2018" name="Sci. Rep.">
        <title>Genomic signatures of local adaptation to the degree of environmental predictability in rotifers.</title>
        <authorList>
            <person name="Franch-Gras L."/>
            <person name="Hahn C."/>
            <person name="Garcia-Roger E.M."/>
            <person name="Carmona M.J."/>
            <person name="Serra M."/>
            <person name="Gomez A."/>
        </authorList>
    </citation>
    <scope>NUCLEOTIDE SEQUENCE [LARGE SCALE GENOMIC DNA]</scope>
    <source>
        <strain evidence="1">HYR1</strain>
    </source>
</reference>
<dbReference type="Proteomes" id="UP000276133">
    <property type="component" value="Unassembled WGS sequence"/>
</dbReference>
<organism evidence="1 2">
    <name type="scientific">Brachionus plicatilis</name>
    <name type="common">Marine rotifer</name>
    <name type="synonym">Brachionus muelleri</name>
    <dbReference type="NCBI Taxonomy" id="10195"/>
    <lineage>
        <taxon>Eukaryota</taxon>
        <taxon>Metazoa</taxon>
        <taxon>Spiralia</taxon>
        <taxon>Gnathifera</taxon>
        <taxon>Rotifera</taxon>
        <taxon>Eurotatoria</taxon>
        <taxon>Monogononta</taxon>
        <taxon>Pseudotrocha</taxon>
        <taxon>Ploima</taxon>
        <taxon>Brachionidae</taxon>
        <taxon>Brachionus</taxon>
    </lineage>
</organism>
<gene>
    <name evidence="1" type="ORF">BpHYR1_019118</name>
</gene>
<protein>
    <submittedName>
        <fullName evidence="1">Uncharacterized protein</fullName>
    </submittedName>
</protein>
<sequence>MKQRKRKNINLILFQFFYNNRSHRSCGVSILIFNRIIIDNLFCLRKKGLQKRKQCSILDNNCKKIYQKFCSIRQLMTLKNI</sequence>